<dbReference type="InterPro" id="IPR051398">
    <property type="entry name" value="Polysacch_Deacetylase"/>
</dbReference>
<organism evidence="4 5">
    <name type="scientific">Pseudomonas bijieensis</name>
    <dbReference type="NCBI Taxonomy" id="2681983"/>
    <lineage>
        <taxon>Bacteria</taxon>
        <taxon>Pseudomonadati</taxon>
        <taxon>Pseudomonadota</taxon>
        <taxon>Gammaproteobacteria</taxon>
        <taxon>Pseudomonadales</taxon>
        <taxon>Pseudomonadaceae</taxon>
        <taxon>Pseudomonas</taxon>
    </lineage>
</organism>
<proteinExistence type="predicted"/>
<dbReference type="GO" id="GO:0016810">
    <property type="term" value="F:hydrolase activity, acting on carbon-nitrogen (but not peptide) bonds"/>
    <property type="evidence" value="ECO:0007669"/>
    <property type="project" value="InterPro"/>
</dbReference>
<keyword evidence="2" id="KW-0732">Signal</keyword>
<dbReference type="AlphaFoldDB" id="A0A6N1CJT3"/>
<sequence>MPINTRIKTTIKRTGGWLYLNTSLGRHALSGAGIILMLHRVLNNDRAAELPHRNELCVGPEAFEHLLIWLQQYFECVPLMTLLLADPESIPNRPRVALTFDDGWRDNAMNAFPLLRQYQMPASIFLSTDFVGSRQHFWWESIGETLWGSHGQVARRSLIEHLQHAGRPLPVLLDDIDDERRSLALMHFLQSLKSLDPRTLSDLTDACPQGSQPQALDWSQVRMLEDSGLVRFGPHGASHAILTGLDDQRLHEELSRSWTALENGCAQPLPVYCYPNGDNDARVREQVAAHGFPFALGTEAGLYRHDGDPLNLPRFGVSQRNACHPELLAWRIRRGVRS</sequence>
<dbReference type="Proteomes" id="UP000509545">
    <property type="component" value="Chromosome"/>
</dbReference>
<dbReference type="EMBL" id="CP048810">
    <property type="protein sequence ID" value="QKS85569.1"/>
    <property type="molecule type" value="Genomic_DNA"/>
</dbReference>
<dbReference type="PANTHER" id="PTHR34216:SF3">
    <property type="entry name" value="POLY-BETA-1,6-N-ACETYL-D-GLUCOSAMINE N-DEACETYLASE"/>
    <property type="match status" value="1"/>
</dbReference>
<dbReference type="Pfam" id="PF01522">
    <property type="entry name" value="Polysacc_deac_1"/>
    <property type="match status" value="1"/>
</dbReference>
<keyword evidence="5" id="KW-1185">Reference proteome</keyword>
<dbReference type="PANTHER" id="PTHR34216">
    <property type="match status" value="1"/>
</dbReference>
<dbReference type="CDD" id="cd10918">
    <property type="entry name" value="CE4_NodB_like_5s_6s"/>
    <property type="match status" value="1"/>
</dbReference>
<reference evidence="4 5" key="1">
    <citation type="submission" date="2020-02" db="EMBL/GenBank/DDBJ databases">
        <authorList>
            <person name="Liang J."/>
        </authorList>
    </citation>
    <scope>NUCLEOTIDE SEQUENCE [LARGE SCALE GENOMIC DNA]</scope>
    <source>
        <strain evidence="4 5">L22-9</strain>
    </source>
</reference>
<name>A0A6N1CJT3_9PSED</name>
<feature type="domain" description="NodB homology" evidence="3">
    <location>
        <begin position="94"/>
        <end position="338"/>
    </location>
</feature>
<dbReference type="InterPro" id="IPR002509">
    <property type="entry name" value="NODB_dom"/>
</dbReference>
<evidence type="ECO:0000313" key="5">
    <source>
        <dbReference type="Proteomes" id="UP000509545"/>
    </source>
</evidence>
<accession>A0A6N1CJT3</accession>
<dbReference type="KEGG" id="pbz:GN234_28185"/>
<dbReference type="RefSeq" id="WP_163857779.1">
    <property type="nucleotide sequence ID" value="NZ_CP048810.1"/>
</dbReference>
<dbReference type="GO" id="GO:0005576">
    <property type="term" value="C:extracellular region"/>
    <property type="evidence" value="ECO:0007669"/>
    <property type="project" value="UniProtKB-SubCell"/>
</dbReference>
<dbReference type="SUPFAM" id="SSF88713">
    <property type="entry name" value="Glycoside hydrolase/deacetylase"/>
    <property type="match status" value="1"/>
</dbReference>
<gene>
    <name evidence="4" type="ORF">GN234_28185</name>
</gene>
<evidence type="ECO:0000256" key="1">
    <source>
        <dbReference type="ARBA" id="ARBA00004613"/>
    </source>
</evidence>
<dbReference type="PROSITE" id="PS51677">
    <property type="entry name" value="NODB"/>
    <property type="match status" value="1"/>
</dbReference>
<dbReference type="InterPro" id="IPR011330">
    <property type="entry name" value="Glyco_hydro/deAcase_b/a-brl"/>
</dbReference>
<comment type="subcellular location">
    <subcellularLocation>
        <location evidence="1">Secreted</location>
    </subcellularLocation>
</comment>
<protein>
    <submittedName>
        <fullName evidence="4">Polysaccharide deacetylase family protein</fullName>
    </submittedName>
</protein>
<dbReference type="Gene3D" id="3.20.20.370">
    <property type="entry name" value="Glycoside hydrolase/deacetylase"/>
    <property type="match status" value="1"/>
</dbReference>
<evidence type="ECO:0000313" key="4">
    <source>
        <dbReference type="EMBL" id="QKS85569.1"/>
    </source>
</evidence>
<dbReference type="GO" id="GO:0005975">
    <property type="term" value="P:carbohydrate metabolic process"/>
    <property type="evidence" value="ECO:0007669"/>
    <property type="project" value="InterPro"/>
</dbReference>
<evidence type="ECO:0000256" key="2">
    <source>
        <dbReference type="ARBA" id="ARBA00022729"/>
    </source>
</evidence>
<evidence type="ECO:0000259" key="3">
    <source>
        <dbReference type="PROSITE" id="PS51677"/>
    </source>
</evidence>